<keyword evidence="1" id="KW-0732">Signal</keyword>
<protein>
    <recommendedName>
        <fullName evidence="4">Lipoprotein</fullName>
    </recommendedName>
</protein>
<evidence type="ECO:0008006" key="4">
    <source>
        <dbReference type="Google" id="ProtNLM"/>
    </source>
</evidence>
<name>A0A848L3P1_9BACT</name>
<gene>
    <name evidence="2" type="ORF">HG543_01555</name>
</gene>
<organism evidence="2 3">
    <name type="scientific">Pyxidicoccus fallax</name>
    <dbReference type="NCBI Taxonomy" id="394095"/>
    <lineage>
        <taxon>Bacteria</taxon>
        <taxon>Pseudomonadati</taxon>
        <taxon>Myxococcota</taxon>
        <taxon>Myxococcia</taxon>
        <taxon>Myxococcales</taxon>
        <taxon>Cystobacterineae</taxon>
        <taxon>Myxococcaceae</taxon>
        <taxon>Pyxidicoccus</taxon>
    </lineage>
</organism>
<evidence type="ECO:0000256" key="1">
    <source>
        <dbReference type="SAM" id="SignalP"/>
    </source>
</evidence>
<dbReference type="AlphaFoldDB" id="A0A848L3P1"/>
<comment type="caution">
    <text evidence="2">The sequence shown here is derived from an EMBL/GenBank/DDBJ whole genome shotgun (WGS) entry which is preliminary data.</text>
</comment>
<sequence>MRKLIVSLVASILVGVPSAAHAKGPGTGTLARIDIQENGVAILFAVGGWTGGVSDNTTCSGTGVVALDITTDVGRAMLSIATAARLANRTVEIFVSDTACLSVGGMAPRVIRIGMH</sequence>
<proteinExistence type="predicted"/>
<feature type="chain" id="PRO_5032399663" description="Lipoprotein" evidence="1">
    <location>
        <begin position="23"/>
        <end position="116"/>
    </location>
</feature>
<reference evidence="2 3" key="1">
    <citation type="submission" date="2020-04" db="EMBL/GenBank/DDBJ databases">
        <title>Draft genome of Pyxidicoccus fallax type strain.</title>
        <authorList>
            <person name="Whitworth D.E."/>
        </authorList>
    </citation>
    <scope>NUCLEOTIDE SEQUENCE [LARGE SCALE GENOMIC DNA]</scope>
    <source>
        <strain evidence="2 3">DSM 14698</strain>
    </source>
</reference>
<keyword evidence="3" id="KW-1185">Reference proteome</keyword>
<dbReference type="RefSeq" id="WP_169342827.1">
    <property type="nucleotide sequence ID" value="NZ_JABBJJ010000004.1"/>
</dbReference>
<dbReference type="EMBL" id="JABBJJ010000004">
    <property type="protein sequence ID" value="NMO13550.1"/>
    <property type="molecule type" value="Genomic_DNA"/>
</dbReference>
<feature type="signal peptide" evidence="1">
    <location>
        <begin position="1"/>
        <end position="22"/>
    </location>
</feature>
<evidence type="ECO:0000313" key="2">
    <source>
        <dbReference type="EMBL" id="NMO13550.1"/>
    </source>
</evidence>
<accession>A0A848L3P1</accession>
<dbReference type="Proteomes" id="UP000518300">
    <property type="component" value="Unassembled WGS sequence"/>
</dbReference>
<evidence type="ECO:0000313" key="3">
    <source>
        <dbReference type="Proteomes" id="UP000518300"/>
    </source>
</evidence>